<evidence type="ECO:0000313" key="1">
    <source>
        <dbReference type="EMBL" id="CAG8620498.1"/>
    </source>
</evidence>
<accession>A0A9N9CY75</accession>
<gene>
    <name evidence="1" type="ORF">AGERDE_LOCUS10042</name>
</gene>
<dbReference type="InterPro" id="IPR036397">
    <property type="entry name" value="RNaseH_sf"/>
</dbReference>
<reference evidence="1" key="1">
    <citation type="submission" date="2021-06" db="EMBL/GenBank/DDBJ databases">
        <authorList>
            <person name="Kallberg Y."/>
            <person name="Tangrot J."/>
            <person name="Rosling A."/>
        </authorList>
    </citation>
    <scope>NUCLEOTIDE SEQUENCE</scope>
    <source>
        <strain evidence="1">MT106</strain>
    </source>
</reference>
<dbReference type="Gene3D" id="3.30.420.10">
    <property type="entry name" value="Ribonuclease H-like superfamily/Ribonuclease H"/>
    <property type="match status" value="1"/>
</dbReference>
<keyword evidence="2" id="KW-1185">Reference proteome</keyword>
<dbReference type="EMBL" id="CAJVPL010002823">
    <property type="protein sequence ID" value="CAG8620498.1"/>
    <property type="molecule type" value="Genomic_DNA"/>
</dbReference>
<dbReference type="GO" id="GO:0003676">
    <property type="term" value="F:nucleic acid binding"/>
    <property type="evidence" value="ECO:0007669"/>
    <property type="project" value="InterPro"/>
</dbReference>
<sequence>MSSLASTSTVVTANNIYTEIARLDSLKKTKRLESNRKHLEVVEDNVQNYEVFPRTVDELKVVLKEEWEKLDVSVFEEIIASMPRIDAVLKANGAPRKYSFLFNV</sequence>
<organism evidence="1 2">
    <name type="scientific">Ambispora gerdemannii</name>
    <dbReference type="NCBI Taxonomy" id="144530"/>
    <lineage>
        <taxon>Eukaryota</taxon>
        <taxon>Fungi</taxon>
        <taxon>Fungi incertae sedis</taxon>
        <taxon>Mucoromycota</taxon>
        <taxon>Glomeromycotina</taxon>
        <taxon>Glomeromycetes</taxon>
        <taxon>Archaeosporales</taxon>
        <taxon>Ambisporaceae</taxon>
        <taxon>Ambispora</taxon>
    </lineage>
</organism>
<name>A0A9N9CY75_9GLOM</name>
<protein>
    <submittedName>
        <fullName evidence="1">6066_t:CDS:1</fullName>
    </submittedName>
</protein>
<dbReference type="AlphaFoldDB" id="A0A9N9CY75"/>
<proteinExistence type="predicted"/>
<dbReference type="Proteomes" id="UP000789831">
    <property type="component" value="Unassembled WGS sequence"/>
</dbReference>
<evidence type="ECO:0000313" key="2">
    <source>
        <dbReference type="Proteomes" id="UP000789831"/>
    </source>
</evidence>
<comment type="caution">
    <text evidence="1">The sequence shown here is derived from an EMBL/GenBank/DDBJ whole genome shotgun (WGS) entry which is preliminary data.</text>
</comment>